<sequence length="43" mass="4824">MHLANKKAVVSDKFISLATAPFLIICINFNTVNYSFSSFKTLQ</sequence>
<keyword evidence="3" id="KW-1185">Reference proteome</keyword>
<gene>
    <name evidence="2" type="ORF">SpAn4DRAFT_0098</name>
</gene>
<accession>A0A0U1L1T1</accession>
<evidence type="ECO:0000256" key="1">
    <source>
        <dbReference type="SAM" id="Phobius"/>
    </source>
</evidence>
<feature type="transmembrane region" description="Helical" evidence="1">
    <location>
        <begin position="14"/>
        <end position="36"/>
    </location>
</feature>
<keyword evidence="1" id="KW-0472">Membrane</keyword>
<dbReference type="AlphaFoldDB" id="A0A0U1L1T1"/>
<keyword evidence="1" id="KW-1133">Transmembrane helix</keyword>
<evidence type="ECO:0000313" key="2">
    <source>
        <dbReference type="EMBL" id="CQR73636.1"/>
    </source>
</evidence>
<name>A0A0U1L1T1_9FIRM</name>
<protein>
    <submittedName>
        <fullName evidence="2">Uncharacterized protein</fullName>
    </submittedName>
</protein>
<evidence type="ECO:0000313" key="3">
    <source>
        <dbReference type="Proteomes" id="UP000049855"/>
    </source>
</evidence>
<dbReference type="EMBL" id="CTRP01000014">
    <property type="protein sequence ID" value="CQR73636.1"/>
    <property type="molecule type" value="Genomic_DNA"/>
</dbReference>
<reference evidence="3" key="1">
    <citation type="submission" date="2015-03" db="EMBL/GenBank/DDBJ databases">
        <authorList>
            <person name="Nijsse Bart"/>
        </authorList>
    </citation>
    <scope>NUCLEOTIDE SEQUENCE [LARGE SCALE GENOMIC DNA]</scope>
</reference>
<dbReference type="Proteomes" id="UP000049855">
    <property type="component" value="Unassembled WGS sequence"/>
</dbReference>
<proteinExistence type="predicted"/>
<keyword evidence="1" id="KW-0812">Transmembrane</keyword>
<organism evidence="2 3">
    <name type="scientific">Sporomusa ovata</name>
    <dbReference type="NCBI Taxonomy" id="2378"/>
    <lineage>
        <taxon>Bacteria</taxon>
        <taxon>Bacillati</taxon>
        <taxon>Bacillota</taxon>
        <taxon>Negativicutes</taxon>
        <taxon>Selenomonadales</taxon>
        <taxon>Sporomusaceae</taxon>
        <taxon>Sporomusa</taxon>
    </lineage>
</organism>